<protein>
    <submittedName>
        <fullName evidence="4 6">Alpha/beta-hydrolase</fullName>
    </submittedName>
</protein>
<comment type="similarity">
    <text evidence="2">Belongs to the AB hydrolase superfamily. Epoxide hydrolase family.</text>
</comment>
<dbReference type="GeneID" id="54417905"/>
<dbReference type="SUPFAM" id="SSF53474">
    <property type="entry name" value="alpha/beta-Hydrolases"/>
    <property type="match status" value="1"/>
</dbReference>
<evidence type="ECO:0000313" key="6">
    <source>
        <dbReference type="RefSeq" id="XP_033538141.1"/>
    </source>
</evidence>
<reference evidence="6" key="2">
    <citation type="submission" date="2020-04" db="EMBL/GenBank/DDBJ databases">
        <authorList>
            <consortium name="NCBI Genome Project"/>
        </authorList>
    </citation>
    <scope>NUCLEOTIDE SEQUENCE</scope>
    <source>
        <strain evidence="6">CBS 781.70</strain>
    </source>
</reference>
<dbReference type="PRINTS" id="PR00412">
    <property type="entry name" value="EPOXHYDRLASE"/>
</dbReference>
<dbReference type="RefSeq" id="XP_033538141.1">
    <property type="nucleotide sequence ID" value="XM_033677335.1"/>
</dbReference>
<dbReference type="Gene3D" id="3.40.50.1820">
    <property type="entry name" value="alpha/beta hydrolase"/>
    <property type="match status" value="1"/>
</dbReference>
<gene>
    <name evidence="4 6" type="ORF">P152DRAFT_428648</name>
</gene>
<organism evidence="4">
    <name type="scientific">Eremomyces bilateralis CBS 781.70</name>
    <dbReference type="NCBI Taxonomy" id="1392243"/>
    <lineage>
        <taxon>Eukaryota</taxon>
        <taxon>Fungi</taxon>
        <taxon>Dikarya</taxon>
        <taxon>Ascomycota</taxon>
        <taxon>Pezizomycotina</taxon>
        <taxon>Dothideomycetes</taxon>
        <taxon>Dothideomycetes incertae sedis</taxon>
        <taxon>Eremomycetales</taxon>
        <taxon>Eremomycetaceae</taxon>
        <taxon>Eremomyces</taxon>
    </lineage>
</organism>
<evidence type="ECO:0000256" key="1">
    <source>
        <dbReference type="ARBA" id="ARBA00022801"/>
    </source>
</evidence>
<evidence type="ECO:0000313" key="4">
    <source>
        <dbReference type="EMBL" id="KAF1816510.1"/>
    </source>
</evidence>
<dbReference type="PANTHER" id="PTHR43329">
    <property type="entry name" value="EPOXIDE HYDROLASE"/>
    <property type="match status" value="1"/>
</dbReference>
<keyword evidence="5" id="KW-1185">Reference proteome</keyword>
<dbReference type="InterPro" id="IPR000639">
    <property type="entry name" value="Epox_hydrolase-like"/>
</dbReference>
<reference evidence="6" key="3">
    <citation type="submission" date="2025-04" db="UniProtKB">
        <authorList>
            <consortium name="RefSeq"/>
        </authorList>
    </citation>
    <scope>IDENTIFICATION</scope>
    <source>
        <strain evidence="6">CBS 781.70</strain>
    </source>
</reference>
<dbReference type="OrthoDB" id="408373at2759"/>
<dbReference type="Pfam" id="PF00561">
    <property type="entry name" value="Abhydrolase_1"/>
    <property type="match status" value="1"/>
</dbReference>
<dbReference type="GO" id="GO:0016787">
    <property type="term" value="F:hydrolase activity"/>
    <property type="evidence" value="ECO:0007669"/>
    <property type="project" value="UniProtKB-KW"/>
</dbReference>
<proteinExistence type="inferred from homology"/>
<dbReference type="InterPro" id="IPR029058">
    <property type="entry name" value="AB_hydrolase_fold"/>
</dbReference>
<dbReference type="Proteomes" id="UP000504638">
    <property type="component" value="Unplaced"/>
</dbReference>
<feature type="domain" description="AB hydrolase-1" evidence="3">
    <location>
        <begin position="49"/>
        <end position="203"/>
    </location>
</feature>
<accession>A0A6G1GF74</accession>
<reference evidence="4 6" key="1">
    <citation type="submission" date="2020-01" db="EMBL/GenBank/DDBJ databases">
        <authorList>
            <consortium name="DOE Joint Genome Institute"/>
            <person name="Haridas S."/>
            <person name="Albert R."/>
            <person name="Binder M."/>
            <person name="Bloem J."/>
            <person name="Labutti K."/>
            <person name="Salamov A."/>
            <person name="Andreopoulos B."/>
            <person name="Baker S.E."/>
            <person name="Barry K."/>
            <person name="Bills G."/>
            <person name="Bluhm B.H."/>
            <person name="Cannon C."/>
            <person name="Castanera R."/>
            <person name="Culley D.E."/>
            <person name="Daum C."/>
            <person name="Ezra D."/>
            <person name="Gonzalez J.B."/>
            <person name="Henrissat B."/>
            <person name="Kuo A."/>
            <person name="Liang C."/>
            <person name="Lipzen A."/>
            <person name="Lutzoni F."/>
            <person name="Magnuson J."/>
            <person name="Mondo S."/>
            <person name="Nolan M."/>
            <person name="Ohm R."/>
            <person name="Pangilinan J."/>
            <person name="Park H.-J."/>
            <person name="Ramirez L."/>
            <person name="Alfaro M."/>
            <person name="Sun H."/>
            <person name="Tritt A."/>
            <person name="Yoshinaga Y."/>
            <person name="Zwiers L.-H."/>
            <person name="Turgeon B.G."/>
            <person name="Goodwin S.B."/>
            <person name="Spatafora J.W."/>
            <person name="Crous P.W."/>
            <person name="Grigoriev I.V."/>
        </authorList>
    </citation>
    <scope>NUCLEOTIDE SEQUENCE</scope>
    <source>
        <strain evidence="4 6">CBS 781.70</strain>
    </source>
</reference>
<evidence type="ECO:0000256" key="2">
    <source>
        <dbReference type="ARBA" id="ARBA00038334"/>
    </source>
</evidence>
<sequence>MTTSSTPLPPWPLPPTITSLSLPIPPTPLTIHLLSSTPSSTPTTTTKHPLILLLHGYPELSFSWRHILPRLSAAGYHVVAPDLRGYGRTTGWDVADLSGFALTNLVRDLVCLVGALGYEEVACVVGHDFGAVAAAAFAGIRGDVVRSVVLMSHPAKGWGPVVRTAGEATKKEAVLEELARLERPRKHYTWANSTAQAGEEWARPAQGMAAFLRGYFHLKSADWAGNKPGPLAGWTAGELAKMPEYYVMPLDLTMAETVARNMAGEDEGATRRWLAEEELAVYVAEWTRTGFQGGLNWYRAGTDRSLAIADDMALFAGRKIEVPAVFLSGRRDWGNYQEPGALEGMGGFCTDFRGVRLIEGAGHWPAQEQPEKVTEGILGFLKEVHGAK</sequence>
<keyword evidence="1 4" id="KW-0378">Hydrolase</keyword>
<dbReference type="InterPro" id="IPR000073">
    <property type="entry name" value="AB_hydrolase_1"/>
</dbReference>
<evidence type="ECO:0000259" key="3">
    <source>
        <dbReference type="Pfam" id="PF00561"/>
    </source>
</evidence>
<name>A0A6G1GF74_9PEZI</name>
<dbReference type="AlphaFoldDB" id="A0A6G1GF74"/>
<evidence type="ECO:0000313" key="5">
    <source>
        <dbReference type="Proteomes" id="UP000504638"/>
    </source>
</evidence>
<dbReference type="EMBL" id="ML975150">
    <property type="protein sequence ID" value="KAF1816510.1"/>
    <property type="molecule type" value="Genomic_DNA"/>
</dbReference>